<evidence type="ECO:0000313" key="13">
    <source>
        <dbReference type="Proteomes" id="UP000310016"/>
    </source>
</evidence>
<dbReference type="UniPathway" id="UPA00665"/>
<dbReference type="HAMAP" id="MF_00161">
    <property type="entry name" value="LspA"/>
    <property type="match status" value="1"/>
</dbReference>
<feature type="transmembrane region" description="Helical" evidence="9">
    <location>
        <begin position="141"/>
        <end position="160"/>
    </location>
</feature>
<keyword evidence="5 9" id="KW-0064">Aspartyl protease</keyword>
<evidence type="ECO:0000256" key="11">
    <source>
        <dbReference type="RuleBase" id="RU004181"/>
    </source>
</evidence>
<dbReference type="GO" id="GO:0005886">
    <property type="term" value="C:plasma membrane"/>
    <property type="evidence" value="ECO:0007669"/>
    <property type="project" value="UniProtKB-SubCell"/>
</dbReference>
<dbReference type="PANTHER" id="PTHR33695">
    <property type="entry name" value="LIPOPROTEIN SIGNAL PEPTIDASE"/>
    <property type="match status" value="1"/>
</dbReference>
<dbReference type="EMBL" id="SUMF01000009">
    <property type="protein sequence ID" value="TJZ73542.1"/>
    <property type="molecule type" value="Genomic_DNA"/>
</dbReference>
<keyword evidence="13" id="KW-1185">Reference proteome</keyword>
<organism evidence="12 13">
    <name type="scientific">Chitiniphilus eburneus</name>
    <dbReference type="NCBI Taxonomy" id="2571148"/>
    <lineage>
        <taxon>Bacteria</taxon>
        <taxon>Pseudomonadati</taxon>
        <taxon>Pseudomonadota</taxon>
        <taxon>Betaproteobacteria</taxon>
        <taxon>Neisseriales</taxon>
        <taxon>Chitinibacteraceae</taxon>
        <taxon>Chitiniphilus</taxon>
    </lineage>
</organism>
<evidence type="ECO:0000256" key="6">
    <source>
        <dbReference type="ARBA" id="ARBA00022801"/>
    </source>
</evidence>
<evidence type="ECO:0000256" key="5">
    <source>
        <dbReference type="ARBA" id="ARBA00022750"/>
    </source>
</evidence>
<dbReference type="GO" id="GO:0006508">
    <property type="term" value="P:proteolysis"/>
    <property type="evidence" value="ECO:0007669"/>
    <property type="project" value="UniProtKB-KW"/>
</dbReference>
<dbReference type="Pfam" id="PF01252">
    <property type="entry name" value="Peptidase_A8"/>
    <property type="match status" value="1"/>
</dbReference>
<dbReference type="NCBIfam" id="TIGR00077">
    <property type="entry name" value="lspA"/>
    <property type="match status" value="1"/>
</dbReference>
<feature type="active site" evidence="9">
    <location>
        <position position="130"/>
    </location>
</feature>
<keyword evidence="12" id="KW-0449">Lipoprotein</keyword>
<dbReference type="AlphaFoldDB" id="A0A4U0Q0Q9"/>
<proteinExistence type="inferred from homology"/>
<dbReference type="Proteomes" id="UP000310016">
    <property type="component" value="Unassembled WGS sequence"/>
</dbReference>
<evidence type="ECO:0000256" key="1">
    <source>
        <dbReference type="ARBA" id="ARBA00006139"/>
    </source>
</evidence>
<feature type="transmembrane region" description="Helical" evidence="9">
    <location>
        <begin position="107"/>
        <end position="129"/>
    </location>
</feature>
<dbReference type="EC" id="3.4.23.36" evidence="9"/>
<reference evidence="12 13" key="1">
    <citation type="submission" date="2019-04" db="EMBL/GenBank/DDBJ databases">
        <title>Chitiniphilus eburnea sp. nov., a novel chitinolytic bacterium isolated from aquaculture sludge.</title>
        <authorList>
            <person name="Sheng M."/>
        </authorList>
    </citation>
    <scope>NUCLEOTIDE SEQUENCE [LARGE SCALE GENOMIC DNA]</scope>
    <source>
        <strain evidence="12 13">HX-2-15</strain>
    </source>
</reference>
<comment type="similarity">
    <text evidence="1 9 11">Belongs to the peptidase A8 family.</text>
</comment>
<keyword evidence="2 9" id="KW-1003">Cell membrane</keyword>
<evidence type="ECO:0000256" key="10">
    <source>
        <dbReference type="RuleBase" id="RU000594"/>
    </source>
</evidence>
<protein>
    <recommendedName>
        <fullName evidence="9">Lipoprotein signal peptidase</fullName>
        <ecNumber evidence="9">3.4.23.36</ecNumber>
    </recommendedName>
    <alternativeName>
        <fullName evidence="9">Prolipoprotein signal peptidase</fullName>
    </alternativeName>
    <alternativeName>
        <fullName evidence="9">Signal peptidase II</fullName>
        <shortName evidence="9">SPase II</shortName>
    </alternativeName>
</protein>
<comment type="function">
    <text evidence="9 10">This protein specifically catalyzes the removal of signal peptides from prolipoproteins.</text>
</comment>
<dbReference type="PRINTS" id="PR00781">
    <property type="entry name" value="LIPOSIGPTASE"/>
</dbReference>
<keyword evidence="3 9" id="KW-0645">Protease</keyword>
<feature type="active site" evidence="9">
    <location>
        <position position="148"/>
    </location>
</feature>
<keyword evidence="4 9" id="KW-0812">Transmembrane</keyword>
<comment type="caution">
    <text evidence="12">The sequence shown here is derived from an EMBL/GenBank/DDBJ whole genome shotgun (WGS) entry which is preliminary data.</text>
</comment>
<evidence type="ECO:0000256" key="8">
    <source>
        <dbReference type="ARBA" id="ARBA00023136"/>
    </source>
</evidence>
<feature type="transmembrane region" description="Helical" evidence="9">
    <location>
        <begin position="75"/>
        <end position="95"/>
    </location>
</feature>
<evidence type="ECO:0000313" key="12">
    <source>
        <dbReference type="EMBL" id="TJZ73542.1"/>
    </source>
</evidence>
<dbReference type="PROSITE" id="PS00855">
    <property type="entry name" value="SPASE_II"/>
    <property type="match status" value="1"/>
</dbReference>
<keyword evidence="6 9" id="KW-0378">Hydrolase</keyword>
<evidence type="ECO:0000256" key="3">
    <source>
        <dbReference type="ARBA" id="ARBA00022670"/>
    </source>
</evidence>
<sequence length="173" mass="19110">MTVDRIPSASSGPGAFWRWIAVAFVVIVLDQITKHAVEARFVYGEQLAVIPGFFNLTLAYNPGAAFSFLADAGGWQRHFFTVLAAAVSAWIVFMLRRHHGETRLSLALALIMGGALGNVIDRILLGHVIDFIHVYYRDWDYPAFNLADSAICIGAALMVWDSFRSKPAPEKQA</sequence>
<comment type="pathway">
    <text evidence="9">Protein modification; lipoprotein biosynthesis (signal peptide cleavage).</text>
</comment>
<name>A0A4U0Q0Q9_9NEIS</name>
<evidence type="ECO:0000256" key="2">
    <source>
        <dbReference type="ARBA" id="ARBA00022475"/>
    </source>
</evidence>
<evidence type="ECO:0000256" key="7">
    <source>
        <dbReference type="ARBA" id="ARBA00022989"/>
    </source>
</evidence>
<feature type="transmembrane region" description="Helical" evidence="9">
    <location>
        <begin position="16"/>
        <end position="37"/>
    </location>
</feature>
<comment type="catalytic activity">
    <reaction evidence="9 10">
        <text>Release of signal peptides from bacterial membrane prolipoproteins. Hydrolyzes -Xaa-Yaa-Zaa-|-(S,diacylglyceryl)Cys-, in which Xaa is hydrophobic (preferably Leu), and Yaa (Ala or Ser) and Zaa (Gly or Ala) have small, neutral side chains.</text>
        <dbReference type="EC" id="3.4.23.36"/>
    </reaction>
</comment>
<accession>A0A4U0Q0Q9</accession>
<keyword evidence="8 9" id="KW-0472">Membrane</keyword>
<dbReference type="GO" id="GO:0004190">
    <property type="term" value="F:aspartic-type endopeptidase activity"/>
    <property type="evidence" value="ECO:0007669"/>
    <property type="project" value="UniProtKB-UniRule"/>
</dbReference>
<dbReference type="RefSeq" id="WP_136773331.1">
    <property type="nucleotide sequence ID" value="NZ_CP156074.1"/>
</dbReference>
<keyword evidence="7 9" id="KW-1133">Transmembrane helix</keyword>
<gene>
    <name evidence="9" type="primary">lspA</name>
    <name evidence="12" type="ORF">FAZ21_10150</name>
</gene>
<dbReference type="OrthoDB" id="9810259at2"/>
<dbReference type="PANTHER" id="PTHR33695:SF1">
    <property type="entry name" value="LIPOPROTEIN SIGNAL PEPTIDASE"/>
    <property type="match status" value="1"/>
</dbReference>
<dbReference type="InterPro" id="IPR001872">
    <property type="entry name" value="Peptidase_A8"/>
</dbReference>
<comment type="subcellular location">
    <subcellularLocation>
        <location evidence="9">Cell membrane</location>
        <topology evidence="9">Multi-pass membrane protein</topology>
    </subcellularLocation>
</comment>
<feature type="transmembrane region" description="Helical" evidence="9">
    <location>
        <begin position="49"/>
        <end position="69"/>
    </location>
</feature>
<evidence type="ECO:0000256" key="4">
    <source>
        <dbReference type="ARBA" id="ARBA00022692"/>
    </source>
</evidence>
<evidence type="ECO:0000256" key="9">
    <source>
        <dbReference type="HAMAP-Rule" id="MF_00161"/>
    </source>
</evidence>